<dbReference type="Pfam" id="PF19236">
    <property type="entry name" value="ADAMTS_CR_3"/>
    <property type="match status" value="1"/>
</dbReference>
<evidence type="ECO:0000259" key="7">
    <source>
        <dbReference type="PROSITE" id="PS50900"/>
    </source>
</evidence>
<evidence type="ECO:0000313" key="9">
    <source>
        <dbReference type="RefSeq" id="XP_034240290.1"/>
    </source>
</evidence>
<dbReference type="GO" id="GO:0031012">
    <property type="term" value="C:extracellular matrix"/>
    <property type="evidence" value="ECO:0007669"/>
    <property type="project" value="TreeGrafter"/>
</dbReference>
<feature type="chain" id="PRO_5027565406" evidence="6">
    <location>
        <begin position="33"/>
        <end position="850"/>
    </location>
</feature>
<dbReference type="OrthoDB" id="5950222at2759"/>
<feature type="domain" description="PLAC" evidence="7">
    <location>
        <begin position="812"/>
        <end position="849"/>
    </location>
</feature>
<organism evidence="9">
    <name type="scientific">Thrips palmi</name>
    <name type="common">Melon thrips</name>
    <dbReference type="NCBI Taxonomy" id="161013"/>
    <lineage>
        <taxon>Eukaryota</taxon>
        <taxon>Metazoa</taxon>
        <taxon>Ecdysozoa</taxon>
        <taxon>Arthropoda</taxon>
        <taxon>Hexapoda</taxon>
        <taxon>Insecta</taxon>
        <taxon>Pterygota</taxon>
        <taxon>Neoptera</taxon>
        <taxon>Paraneoptera</taxon>
        <taxon>Thysanoptera</taxon>
        <taxon>Terebrantia</taxon>
        <taxon>Thripoidea</taxon>
        <taxon>Thripidae</taxon>
        <taxon>Thrips</taxon>
    </lineage>
</organism>
<feature type="compositionally biased region" description="Low complexity" evidence="5">
    <location>
        <begin position="432"/>
        <end position="443"/>
    </location>
</feature>
<dbReference type="Pfam" id="PF19030">
    <property type="entry name" value="TSP1_ADAMTS"/>
    <property type="match status" value="4"/>
</dbReference>
<sequence length="850" mass="91039">MAAVRGPAAGTPWLDRLFPWLLGLVSVAVVLAEDKGGARTLSNSLSPLEGLAPVAPDPVTPSWLSGSWGPWSPWSECSRSCGTGVAVQTRECRRRVRAVNKKKDKKKHRKRSERSKHESDARRRKSRVLSTQCVGQYKRVHVCNEQECPRGSLDFRALQCEAHNKHNYSGHFYQWEPFLAAPDPCQLNCRAKGFRFYATLNQSVVDGTACLPKVTEPAPLLAARRSRWLCVSGICQRVGCDGVVGSSARLDGCGVCGGDNSTCRTVSGIFTRPQLPQGFNVIAVLPQGACNVTIAQLKPTINLLSVRRLGGSPVLHGGGRPSWPGVYEAAGTRFTYTQADPVRGVAETLSAPGPLSKPTELLLMYQQPNPGIKYEYSVPLPRREFGAAGAPPTALAAPLPPLLTTTPAPEERNDGDNEVADGFPFGQAGGQDVPAMDAADAPPKGGKGRRFMWKVTGYSECSKSCGGGIRWWRVVTRRVVVAGVQEAQVHCVRHNSLLPVSPYRCAGQEKPYEFLVPKTCSTRPCPAEWVTGDWSGCSVTCGSGTQTREQSCRQEISTSLAVRVADGACLGARPECSAECGRGVRSRTVSCPERPDGATCAPGEQPASQEACDAGPCASIASAPAGALSWLASEWSTHCSAECGTGVQSRSVVCSAAASKCDPRHRPAHTRACSSEGASCRGQWFASPWGPCSATCGQGAQTRGVACLQWQRGEARLEVRDDDFCDPRQKPEPQQPCAERACPPHWYAGEWSECSQSCGTGAQKREVRCIGPGGPSTACSEAAKLPSRKACHLQACSSAQSPPETQDDPADSGVPCEDRLRNCHLVVQARLCKYSYYGSSCCSSCRRKGD</sequence>
<dbReference type="InterPro" id="IPR045371">
    <property type="entry name" value="ADAMTS_CR_3"/>
</dbReference>
<feature type="region of interest" description="Disordered" evidence="5">
    <location>
        <begin position="98"/>
        <end position="127"/>
    </location>
</feature>
<dbReference type="InterPro" id="IPR010909">
    <property type="entry name" value="PLAC"/>
</dbReference>
<dbReference type="GeneID" id="117644781"/>
<keyword evidence="3 6" id="KW-0732">Signal</keyword>
<dbReference type="FunCoup" id="A0A6P8YSD4">
    <property type="interactions" value="40"/>
</dbReference>
<dbReference type="PANTHER" id="PTHR13723:SF316">
    <property type="entry name" value="LONELY HEART, ISOFORM A"/>
    <property type="match status" value="1"/>
</dbReference>
<proteinExistence type="predicted"/>
<feature type="signal peptide" evidence="6">
    <location>
        <begin position="1"/>
        <end position="32"/>
    </location>
</feature>
<name>A0A6P8YSD4_THRPL</name>
<dbReference type="Gene3D" id="2.20.100.10">
    <property type="entry name" value="Thrombospondin type-1 (TSP1) repeat"/>
    <property type="match status" value="5"/>
</dbReference>
<dbReference type="GO" id="GO:0004222">
    <property type="term" value="F:metalloendopeptidase activity"/>
    <property type="evidence" value="ECO:0007669"/>
    <property type="project" value="TreeGrafter"/>
</dbReference>
<keyword evidence="2" id="KW-0964">Secreted</keyword>
<feature type="region of interest" description="Disordered" evidence="5">
    <location>
        <begin position="389"/>
        <end position="446"/>
    </location>
</feature>
<evidence type="ECO:0000256" key="3">
    <source>
        <dbReference type="ARBA" id="ARBA00022729"/>
    </source>
</evidence>
<dbReference type="RefSeq" id="XP_034240290.1">
    <property type="nucleotide sequence ID" value="XM_034384399.1"/>
</dbReference>
<dbReference type="SUPFAM" id="SSF82895">
    <property type="entry name" value="TSP-1 type 1 repeat"/>
    <property type="match status" value="6"/>
</dbReference>
<dbReference type="GO" id="GO:0006508">
    <property type="term" value="P:proteolysis"/>
    <property type="evidence" value="ECO:0007669"/>
    <property type="project" value="TreeGrafter"/>
</dbReference>
<dbReference type="KEGG" id="tpal:117644781"/>
<dbReference type="Gene3D" id="2.60.120.830">
    <property type="match status" value="1"/>
</dbReference>
<dbReference type="InParanoid" id="A0A6P8YSD4"/>
<dbReference type="Pfam" id="PF08686">
    <property type="entry name" value="PLAC"/>
    <property type="match status" value="1"/>
</dbReference>
<evidence type="ECO:0000256" key="1">
    <source>
        <dbReference type="ARBA" id="ARBA00004613"/>
    </source>
</evidence>
<evidence type="ECO:0000256" key="4">
    <source>
        <dbReference type="ARBA" id="ARBA00022737"/>
    </source>
</evidence>
<dbReference type="PANTHER" id="PTHR13723">
    <property type="entry name" value="ADAMTS A DISINTEGRIN AND METALLOPROTEASE WITH THROMBOSPONDIN MOTIFS PROTEASE"/>
    <property type="match status" value="1"/>
</dbReference>
<dbReference type="SMART" id="SM00209">
    <property type="entry name" value="TSP1"/>
    <property type="match status" value="7"/>
</dbReference>
<evidence type="ECO:0000256" key="6">
    <source>
        <dbReference type="SAM" id="SignalP"/>
    </source>
</evidence>
<dbReference type="Proteomes" id="UP000515158">
    <property type="component" value="Unplaced"/>
</dbReference>
<protein>
    <submittedName>
        <fullName evidence="9">ADAMTS-like protein 4</fullName>
    </submittedName>
</protein>
<dbReference type="Pfam" id="PF05986">
    <property type="entry name" value="ADAMTS_spacer1"/>
    <property type="match status" value="1"/>
</dbReference>
<dbReference type="InterPro" id="IPR000884">
    <property type="entry name" value="TSP1_rpt"/>
</dbReference>
<dbReference type="AlphaFoldDB" id="A0A6P8YSD4"/>
<accession>A0A6P8YSD4</accession>
<gene>
    <name evidence="9" type="primary">LOC117644781</name>
</gene>
<evidence type="ECO:0000256" key="5">
    <source>
        <dbReference type="SAM" id="MobiDB-lite"/>
    </source>
</evidence>
<dbReference type="InterPro" id="IPR036383">
    <property type="entry name" value="TSP1_rpt_sf"/>
</dbReference>
<feature type="compositionally biased region" description="Basic residues" evidence="5">
    <location>
        <begin position="98"/>
        <end position="114"/>
    </location>
</feature>
<dbReference type="GO" id="GO:0030198">
    <property type="term" value="P:extracellular matrix organization"/>
    <property type="evidence" value="ECO:0007669"/>
    <property type="project" value="TreeGrafter"/>
</dbReference>
<keyword evidence="4" id="KW-0677">Repeat</keyword>
<evidence type="ECO:0000256" key="2">
    <source>
        <dbReference type="ARBA" id="ARBA00022525"/>
    </source>
</evidence>
<keyword evidence="8" id="KW-1185">Reference proteome</keyword>
<dbReference type="Pfam" id="PF00090">
    <property type="entry name" value="TSP_1"/>
    <property type="match status" value="2"/>
</dbReference>
<reference evidence="9" key="1">
    <citation type="submission" date="2025-08" db="UniProtKB">
        <authorList>
            <consortium name="RefSeq"/>
        </authorList>
    </citation>
    <scope>IDENTIFICATION</scope>
    <source>
        <tissue evidence="9">Total insect</tissue>
    </source>
</reference>
<evidence type="ECO:0000313" key="8">
    <source>
        <dbReference type="Proteomes" id="UP000515158"/>
    </source>
</evidence>
<dbReference type="PROSITE" id="PS50900">
    <property type="entry name" value="PLAC"/>
    <property type="match status" value="1"/>
</dbReference>
<dbReference type="InterPro" id="IPR010294">
    <property type="entry name" value="ADAMTS_spacer1"/>
</dbReference>
<dbReference type="PROSITE" id="PS50092">
    <property type="entry name" value="TSP1"/>
    <property type="match status" value="5"/>
</dbReference>
<dbReference type="GO" id="GO:0005576">
    <property type="term" value="C:extracellular region"/>
    <property type="evidence" value="ECO:0007669"/>
    <property type="project" value="UniProtKB-SubCell"/>
</dbReference>
<feature type="compositionally biased region" description="Low complexity" evidence="5">
    <location>
        <begin position="389"/>
        <end position="408"/>
    </location>
</feature>
<dbReference type="InterPro" id="IPR050439">
    <property type="entry name" value="ADAMTS_ADAMTS-like"/>
</dbReference>
<comment type="subcellular location">
    <subcellularLocation>
        <location evidence="1">Secreted</location>
    </subcellularLocation>
</comment>